<organism evidence="4 5">
    <name type="scientific">Crotalaria pallida</name>
    <name type="common">Smooth rattlebox</name>
    <name type="synonym">Crotalaria striata</name>
    <dbReference type="NCBI Taxonomy" id="3830"/>
    <lineage>
        <taxon>Eukaryota</taxon>
        <taxon>Viridiplantae</taxon>
        <taxon>Streptophyta</taxon>
        <taxon>Embryophyta</taxon>
        <taxon>Tracheophyta</taxon>
        <taxon>Spermatophyta</taxon>
        <taxon>Magnoliopsida</taxon>
        <taxon>eudicotyledons</taxon>
        <taxon>Gunneridae</taxon>
        <taxon>Pentapetalae</taxon>
        <taxon>rosids</taxon>
        <taxon>fabids</taxon>
        <taxon>Fabales</taxon>
        <taxon>Fabaceae</taxon>
        <taxon>Papilionoideae</taxon>
        <taxon>50 kb inversion clade</taxon>
        <taxon>genistoids sensu lato</taxon>
        <taxon>core genistoids</taxon>
        <taxon>Crotalarieae</taxon>
        <taxon>Crotalaria</taxon>
    </lineage>
</organism>
<feature type="compositionally biased region" description="Polar residues" evidence="2">
    <location>
        <begin position="475"/>
        <end position="485"/>
    </location>
</feature>
<dbReference type="Proteomes" id="UP001372338">
    <property type="component" value="Unassembled WGS sequence"/>
</dbReference>
<evidence type="ECO:0000259" key="3">
    <source>
        <dbReference type="Pfam" id="PF10536"/>
    </source>
</evidence>
<accession>A0AAN9J3Z6</accession>
<feature type="region of interest" description="Disordered" evidence="2">
    <location>
        <begin position="510"/>
        <end position="534"/>
    </location>
</feature>
<feature type="region of interest" description="Disordered" evidence="2">
    <location>
        <begin position="464"/>
        <end position="493"/>
    </location>
</feature>
<dbReference type="AlphaFoldDB" id="A0AAN9J3Z6"/>
<feature type="domain" description="Aminotransferase-like plant mobile" evidence="3">
    <location>
        <begin position="88"/>
        <end position="450"/>
    </location>
</feature>
<dbReference type="EMBL" id="JAYWIO010000001">
    <property type="protein sequence ID" value="KAK7291698.1"/>
    <property type="molecule type" value="Genomic_DNA"/>
</dbReference>
<dbReference type="Pfam" id="PF10536">
    <property type="entry name" value="PMD"/>
    <property type="match status" value="1"/>
</dbReference>
<evidence type="ECO:0000313" key="5">
    <source>
        <dbReference type="Proteomes" id="UP001372338"/>
    </source>
</evidence>
<dbReference type="PANTHER" id="PTHR46033">
    <property type="entry name" value="PROTEIN MAIN-LIKE 2"/>
    <property type="match status" value="1"/>
</dbReference>
<name>A0AAN9J3Z6_CROPI</name>
<comment type="caution">
    <text evidence="4">The sequence shown here is derived from an EMBL/GenBank/DDBJ whole genome shotgun (WGS) entry which is preliminary data.</text>
</comment>
<dbReference type="InterPro" id="IPR019557">
    <property type="entry name" value="AminoTfrase-like_pln_mobile"/>
</dbReference>
<sequence length="672" mass="76167">MNEEPIMEVRDEFMVSPCGDSEPTFRKAHFLKPVANSFDTQVSDVDEPKEWPLSFGFIFEAWRYPSRKWVGWVDTLQPKFESLWKKVGIFEAIMSTKYNIVKNQNLAFGVAEKWCLKTNTFLFPWGEATITLEDVMVLGGYPVVGDPLFTPLEDKEMKVTEEQLLIARREPWRIKRAKPSASAWMDIFKNSGNEIEHEVFLATWLSMFVFPYKNGLINKAVFPIAIRLAKGNRIALAPAVLASIYKDLSCLKETIFDDLAKNPLVGDDDELEVTLKSPFYLVQIWVWERFKNLQPEPNLIRIGDPVLARWHKVKALTVDNVKLALNLAVDFFVWRPYARYAGTWRGLYPENETCVVDFDTDLDEGLLSFVRCLKVCELVGLDYTIKQYLPHRVAMQFGMDQDVPGYVPRFDQTRAIAWENYCRPICDGNLYIPSRLFEADVTTGYARWWKTSVFDHPVKNIVRRKRSARRSSNRGTQASKVNRSGDNADVPPGFSPIRAITVISGKSCDNCSKTREGDSDVDKPSGFLPRHLKTYPSGSSVPTAFSPKYNTQIHCNSVANCNSVLEEKCEHLHNPSSSASTAADHGAVKDNTEASIRNAGEDFEDANGGKESRLSSDGISVFGAEDLGHSGSSETDVDELEQRFNKLEEELEQRINNLKRVVKLAKARLGHR</sequence>
<keyword evidence="5" id="KW-1185">Reference proteome</keyword>
<gene>
    <name evidence="4" type="ORF">RIF29_07056</name>
</gene>
<dbReference type="GO" id="GO:0010073">
    <property type="term" value="P:meristem maintenance"/>
    <property type="evidence" value="ECO:0007669"/>
    <property type="project" value="InterPro"/>
</dbReference>
<reference evidence="4 5" key="1">
    <citation type="submission" date="2024-01" db="EMBL/GenBank/DDBJ databases">
        <title>The genomes of 5 underutilized Papilionoideae crops provide insights into root nodulation and disease resistanc.</title>
        <authorList>
            <person name="Yuan L."/>
        </authorList>
    </citation>
    <scope>NUCLEOTIDE SEQUENCE [LARGE SCALE GENOMIC DNA]</scope>
    <source>
        <strain evidence="4">ZHUSHIDOU_FW_LH</strain>
        <tissue evidence="4">Leaf</tissue>
    </source>
</reference>
<protein>
    <recommendedName>
        <fullName evidence="3">Aminotransferase-like plant mobile domain-containing protein</fullName>
    </recommendedName>
</protein>
<evidence type="ECO:0000256" key="2">
    <source>
        <dbReference type="SAM" id="MobiDB-lite"/>
    </source>
</evidence>
<evidence type="ECO:0000256" key="1">
    <source>
        <dbReference type="SAM" id="Coils"/>
    </source>
</evidence>
<dbReference type="InterPro" id="IPR044824">
    <property type="entry name" value="MAIN-like"/>
</dbReference>
<keyword evidence="1" id="KW-0175">Coiled coil</keyword>
<proteinExistence type="predicted"/>
<feature type="coiled-coil region" evidence="1">
    <location>
        <begin position="630"/>
        <end position="668"/>
    </location>
</feature>
<dbReference type="PANTHER" id="PTHR46033:SF67">
    <property type="entry name" value="AMINOTRANSFERASE-LIKE, PLANT MOBILE DOMAIN FAMILY PROTEIN"/>
    <property type="match status" value="1"/>
</dbReference>
<evidence type="ECO:0000313" key="4">
    <source>
        <dbReference type="EMBL" id="KAK7291698.1"/>
    </source>
</evidence>
<feature type="compositionally biased region" description="Basic and acidic residues" evidence="2">
    <location>
        <begin position="512"/>
        <end position="523"/>
    </location>
</feature>